<accession>A0A077ZE38</accession>
<dbReference type="EMBL" id="HG806214">
    <property type="protein sequence ID" value="CDW57788.1"/>
    <property type="molecule type" value="Genomic_DNA"/>
</dbReference>
<keyword evidence="1" id="KW-0472">Membrane</keyword>
<keyword evidence="1" id="KW-0812">Transmembrane</keyword>
<reference evidence="2" key="1">
    <citation type="submission" date="2014-01" db="EMBL/GenBank/DDBJ databases">
        <authorList>
            <person name="Aslett M."/>
        </authorList>
    </citation>
    <scope>NUCLEOTIDE SEQUENCE</scope>
</reference>
<proteinExistence type="predicted"/>
<name>A0A077ZE38_TRITR</name>
<feature type="transmembrane region" description="Helical" evidence="1">
    <location>
        <begin position="275"/>
        <end position="294"/>
    </location>
</feature>
<feature type="transmembrane region" description="Helical" evidence="1">
    <location>
        <begin position="155"/>
        <end position="174"/>
    </location>
</feature>
<dbReference type="AlphaFoldDB" id="A0A077ZE38"/>
<evidence type="ECO:0000256" key="1">
    <source>
        <dbReference type="SAM" id="Phobius"/>
    </source>
</evidence>
<dbReference type="OrthoDB" id="5913010at2759"/>
<evidence type="ECO:0000313" key="3">
    <source>
        <dbReference type="Proteomes" id="UP000030665"/>
    </source>
</evidence>
<gene>
    <name evidence="2" type="ORF">TTRE_0000608401</name>
</gene>
<dbReference type="Proteomes" id="UP000030665">
    <property type="component" value="Unassembled WGS sequence"/>
</dbReference>
<sequence>MNITCVLPRVENDGCTKNISILLVHKEVADSRMSELVALTGYGIFGMCIILSSIYLFIAIHKRKLYTSFYISGIAVGNILTGIGYLHASVYRLFVYVERVEDITPLQCMIRNWQLTLFVFGDTLSLFSFLMVSLQHYMASAALTLNKHVDKFVKFAMMPVIIVMIMSCWLSAALRQEEVISAYCYGPSVISNIMTKIIWGAHAVMGLLNFLIYLKMLFKLRSRRKVSRTATCVIAAQRDVAVIKRLSFYMLALFLTSFVPDLLICASLKELPFKFLFLLPGVARTVSVLLLFFANPKMKVESSE</sequence>
<feature type="transmembrane region" description="Helical" evidence="1">
    <location>
        <begin position="248"/>
        <end position="269"/>
    </location>
</feature>
<reference evidence="2" key="2">
    <citation type="submission" date="2014-03" db="EMBL/GenBank/DDBJ databases">
        <title>The whipworm genome and dual-species transcriptomics of an intimate host-pathogen interaction.</title>
        <authorList>
            <person name="Foth B.J."/>
            <person name="Tsai I.J."/>
            <person name="Reid A.J."/>
            <person name="Bancroft A.J."/>
            <person name="Nichol S."/>
            <person name="Tracey A."/>
            <person name="Holroyd N."/>
            <person name="Cotton J.A."/>
            <person name="Stanley E.J."/>
            <person name="Zarowiecki M."/>
            <person name="Liu J.Z."/>
            <person name="Huckvale T."/>
            <person name="Cooper P.J."/>
            <person name="Grencis R.K."/>
            <person name="Berriman M."/>
        </authorList>
    </citation>
    <scope>NUCLEOTIDE SEQUENCE [LARGE SCALE GENOMIC DNA]</scope>
</reference>
<dbReference type="STRING" id="36087.A0A077ZE38"/>
<protein>
    <recommendedName>
        <fullName evidence="4">G-protein coupled receptors family 1 profile domain-containing protein</fullName>
    </recommendedName>
</protein>
<feature type="transmembrane region" description="Helical" evidence="1">
    <location>
        <begin position="197"/>
        <end position="218"/>
    </location>
</feature>
<keyword evidence="3" id="KW-1185">Reference proteome</keyword>
<feature type="transmembrane region" description="Helical" evidence="1">
    <location>
        <begin position="113"/>
        <end position="134"/>
    </location>
</feature>
<evidence type="ECO:0008006" key="4">
    <source>
        <dbReference type="Google" id="ProtNLM"/>
    </source>
</evidence>
<feature type="transmembrane region" description="Helical" evidence="1">
    <location>
        <begin position="70"/>
        <end position="93"/>
    </location>
</feature>
<evidence type="ECO:0000313" key="2">
    <source>
        <dbReference type="EMBL" id="CDW57788.1"/>
    </source>
</evidence>
<keyword evidence="1" id="KW-1133">Transmembrane helix</keyword>
<feature type="transmembrane region" description="Helical" evidence="1">
    <location>
        <begin position="36"/>
        <end position="58"/>
    </location>
</feature>
<organism evidence="2 3">
    <name type="scientific">Trichuris trichiura</name>
    <name type="common">Whipworm</name>
    <name type="synonym">Trichocephalus trichiurus</name>
    <dbReference type="NCBI Taxonomy" id="36087"/>
    <lineage>
        <taxon>Eukaryota</taxon>
        <taxon>Metazoa</taxon>
        <taxon>Ecdysozoa</taxon>
        <taxon>Nematoda</taxon>
        <taxon>Enoplea</taxon>
        <taxon>Dorylaimia</taxon>
        <taxon>Trichinellida</taxon>
        <taxon>Trichuridae</taxon>
        <taxon>Trichuris</taxon>
    </lineage>
</organism>